<keyword evidence="2" id="KW-0732">Signal</keyword>
<reference evidence="3" key="1">
    <citation type="submission" date="2023-06" db="EMBL/GenBank/DDBJ databases">
        <title>Genome-scale phylogeny and comparative genomics of the fungal order Sordariales.</title>
        <authorList>
            <consortium name="Lawrence Berkeley National Laboratory"/>
            <person name="Hensen N."/>
            <person name="Bonometti L."/>
            <person name="Westerberg I."/>
            <person name="Brannstrom I.O."/>
            <person name="Guillou S."/>
            <person name="Cros-Aarteil S."/>
            <person name="Calhoun S."/>
            <person name="Haridas S."/>
            <person name="Kuo A."/>
            <person name="Mondo S."/>
            <person name="Pangilinan J."/>
            <person name="Riley R."/>
            <person name="LaButti K."/>
            <person name="Andreopoulos B."/>
            <person name="Lipzen A."/>
            <person name="Chen C."/>
            <person name="Yanf M."/>
            <person name="Daum C."/>
            <person name="Ng V."/>
            <person name="Clum A."/>
            <person name="Steindorff A."/>
            <person name="Ohm R."/>
            <person name="Martin F."/>
            <person name="Silar P."/>
            <person name="Natvig D."/>
            <person name="Lalanne C."/>
            <person name="Gautier V."/>
            <person name="Ament-velasquez S.L."/>
            <person name="Kruys A."/>
            <person name="Hutchinson M.I."/>
            <person name="Powell A.J."/>
            <person name="Barry K."/>
            <person name="Miller A.N."/>
            <person name="Grigoriev I.V."/>
            <person name="Debuchy R."/>
            <person name="Gladieux P."/>
            <person name="Thoren M.H."/>
            <person name="Johannesson H."/>
        </authorList>
    </citation>
    <scope>NUCLEOTIDE SEQUENCE</scope>
    <source>
        <strain evidence="3">SMH3391-2</strain>
    </source>
</reference>
<evidence type="ECO:0000313" key="4">
    <source>
        <dbReference type="Proteomes" id="UP001174934"/>
    </source>
</evidence>
<dbReference type="AlphaFoldDB" id="A0AA39XMB1"/>
<gene>
    <name evidence="3" type="ORF">B0T17DRAFT_519358</name>
</gene>
<accession>A0AA39XMB1</accession>
<feature type="region of interest" description="Disordered" evidence="1">
    <location>
        <begin position="240"/>
        <end position="268"/>
    </location>
</feature>
<sequence>MFSQPALILALAAAAATTVSAESPLHHVAQKRALVEARQQTLTASATAGPGLSTVTASATATGSGSWYDNGCGDALLSVYDSLPTAPPGLIEGLPVDANRCAALSVPGTLTSLYSSYSSDVVSWVSVHGSEISSALGHCSGYVVPGGSDDPCFGLSAGGATASATAAGSAATSSMLFSGDGSGPIIGGSSTSALSGLPTLTHSPVSSAPESFTSGDPRATATEPYLIIGSGGVVSTVTPPGFSTSTSTSTNTTAGASSSTTSTTRVSTAMGTRETGLVGVVVAAAGFLGVVAAL</sequence>
<feature type="chain" id="PRO_5041317620" evidence="2">
    <location>
        <begin position="22"/>
        <end position="294"/>
    </location>
</feature>
<protein>
    <submittedName>
        <fullName evidence="3">Uncharacterized protein</fullName>
    </submittedName>
</protein>
<evidence type="ECO:0000256" key="1">
    <source>
        <dbReference type="SAM" id="MobiDB-lite"/>
    </source>
</evidence>
<evidence type="ECO:0000256" key="2">
    <source>
        <dbReference type="SAM" id="SignalP"/>
    </source>
</evidence>
<dbReference type="Proteomes" id="UP001174934">
    <property type="component" value="Unassembled WGS sequence"/>
</dbReference>
<organism evidence="3 4">
    <name type="scientific">Bombardia bombarda</name>
    <dbReference type="NCBI Taxonomy" id="252184"/>
    <lineage>
        <taxon>Eukaryota</taxon>
        <taxon>Fungi</taxon>
        <taxon>Dikarya</taxon>
        <taxon>Ascomycota</taxon>
        <taxon>Pezizomycotina</taxon>
        <taxon>Sordariomycetes</taxon>
        <taxon>Sordariomycetidae</taxon>
        <taxon>Sordariales</taxon>
        <taxon>Lasiosphaeriaceae</taxon>
        <taxon>Bombardia</taxon>
    </lineage>
</organism>
<comment type="caution">
    <text evidence="3">The sequence shown here is derived from an EMBL/GenBank/DDBJ whole genome shotgun (WGS) entry which is preliminary data.</text>
</comment>
<name>A0AA39XMB1_9PEZI</name>
<proteinExistence type="predicted"/>
<dbReference type="EMBL" id="JAULSR010000001">
    <property type="protein sequence ID" value="KAK0636549.1"/>
    <property type="molecule type" value="Genomic_DNA"/>
</dbReference>
<keyword evidence="4" id="KW-1185">Reference proteome</keyword>
<evidence type="ECO:0000313" key="3">
    <source>
        <dbReference type="EMBL" id="KAK0636549.1"/>
    </source>
</evidence>
<feature type="signal peptide" evidence="2">
    <location>
        <begin position="1"/>
        <end position="21"/>
    </location>
</feature>